<evidence type="ECO:0000259" key="3">
    <source>
        <dbReference type="PROSITE" id="PS50112"/>
    </source>
</evidence>
<evidence type="ECO:0000256" key="2">
    <source>
        <dbReference type="SAM" id="MobiDB-lite"/>
    </source>
</evidence>
<dbReference type="InterPro" id="IPR000014">
    <property type="entry name" value="PAS"/>
</dbReference>
<dbReference type="EMBL" id="BAAATJ010000001">
    <property type="protein sequence ID" value="GAA2384615.1"/>
    <property type="molecule type" value="Genomic_DNA"/>
</dbReference>
<proteinExistence type="predicted"/>
<keyword evidence="5" id="KW-1185">Reference proteome</keyword>
<dbReference type="InterPro" id="IPR003018">
    <property type="entry name" value="GAF"/>
</dbReference>
<dbReference type="SUPFAM" id="SSF81606">
    <property type="entry name" value="PP2C-like"/>
    <property type="match status" value="1"/>
</dbReference>
<feature type="domain" description="PAS" evidence="3">
    <location>
        <begin position="1"/>
        <end position="71"/>
    </location>
</feature>
<dbReference type="Proteomes" id="UP001500058">
    <property type="component" value="Unassembled WGS sequence"/>
</dbReference>
<keyword evidence="1" id="KW-0378">Hydrolase</keyword>
<dbReference type="Gene3D" id="3.30.565.10">
    <property type="entry name" value="Histidine kinase-like ATPase, C-terminal domain"/>
    <property type="match status" value="1"/>
</dbReference>
<dbReference type="SUPFAM" id="SSF55781">
    <property type="entry name" value="GAF domain-like"/>
    <property type="match status" value="1"/>
</dbReference>
<dbReference type="InterPro" id="IPR036890">
    <property type="entry name" value="HATPase_C_sf"/>
</dbReference>
<dbReference type="Pfam" id="PF07228">
    <property type="entry name" value="SpoIIE"/>
    <property type="match status" value="1"/>
</dbReference>
<dbReference type="Pfam" id="PF13185">
    <property type="entry name" value="GAF_2"/>
    <property type="match status" value="1"/>
</dbReference>
<gene>
    <name evidence="4" type="ORF">GCM10010420_03610</name>
</gene>
<evidence type="ECO:0000256" key="1">
    <source>
        <dbReference type="ARBA" id="ARBA00022801"/>
    </source>
</evidence>
<protein>
    <submittedName>
        <fullName evidence="4">SpoIIE family protein phosphatase</fullName>
    </submittedName>
</protein>
<dbReference type="SMART" id="SM00331">
    <property type="entry name" value="PP2C_SIG"/>
    <property type="match status" value="1"/>
</dbReference>
<dbReference type="CDD" id="cd16936">
    <property type="entry name" value="HATPase_RsbW-like"/>
    <property type="match status" value="1"/>
</dbReference>
<organism evidence="4 5">
    <name type="scientific">Streptomyces glaucosporus</name>
    <dbReference type="NCBI Taxonomy" id="284044"/>
    <lineage>
        <taxon>Bacteria</taxon>
        <taxon>Bacillati</taxon>
        <taxon>Actinomycetota</taxon>
        <taxon>Actinomycetes</taxon>
        <taxon>Kitasatosporales</taxon>
        <taxon>Streptomycetaceae</taxon>
        <taxon>Streptomyces</taxon>
    </lineage>
</organism>
<evidence type="ECO:0000313" key="5">
    <source>
        <dbReference type="Proteomes" id="UP001500058"/>
    </source>
</evidence>
<dbReference type="InterPro" id="IPR035965">
    <property type="entry name" value="PAS-like_dom_sf"/>
</dbReference>
<feature type="compositionally biased region" description="Low complexity" evidence="2">
    <location>
        <begin position="152"/>
        <end position="167"/>
    </location>
</feature>
<dbReference type="Gene3D" id="3.30.450.20">
    <property type="entry name" value="PAS domain"/>
    <property type="match status" value="1"/>
</dbReference>
<dbReference type="SUPFAM" id="SSF55785">
    <property type="entry name" value="PYP-like sensor domain (PAS domain)"/>
    <property type="match status" value="1"/>
</dbReference>
<dbReference type="InterPro" id="IPR052016">
    <property type="entry name" value="Bact_Sigma-Reg"/>
</dbReference>
<dbReference type="Pfam" id="PF13581">
    <property type="entry name" value="HATPase_c_2"/>
    <property type="match status" value="1"/>
</dbReference>
<dbReference type="PANTHER" id="PTHR43156">
    <property type="entry name" value="STAGE II SPORULATION PROTEIN E-RELATED"/>
    <property type="match status" value="1"/>
</dbReference>
<evidence type="ECO:0000313" key="4">
    <source>
        <dbReference type="EMBL" id="GAA2384615.1"/>
    </source>
</evidence>
<dbReference type="Gene3D" id="3.60.40.10">
    <property type="entry name" value="PPM-type phosphatase domain"/>
    <property type="match status" value="1"/>
</dbReference>
<dbReference type="InterPro" id="IPR003594">
    <property type="entry name" value="HATPase_dom"/>
</dbReference>
<dbReference type="InterPro" id="IPR029016">
    <property type="entry name" value="GAF-like_dom_sf"/>
</dbReference>
<comment type="caution">
    <text evidence="4">The sequence shown here is derived from an EMBL/GenBank/DDBJ whole genome shotgun (WGS) entry which is preliminary data.</text>
</comment>
<dbReference type="Gene3D" id="3.30.450.40">
    <property type="match status" value="1"/>
</dbReference>
<dbReference type="PANTHER" id="PTHR43156:SF2">
    <property type="entry name" value="STAGE II SPORULATION PROTEIN E"/>
    <property type="match status" value="1"/>
</dbReference>
<name>A0ABN3HNJ2_9ACTN</name>
<feature type="region of interest" description="Disordered" evidence="2">
    <location>
        <begin position="123"/>
        <end position="180"/>
    </location>
</feature>
<dbReference type="InterPro" id="IPR001932">
    <property type="entry name" value="PPM-type_phosphatase-like_dom"/>
</dbReference>
<reference evidence="4 5" key="1">
    <citation type="journal article" date="2019" name="Int. J. Syst. Evol. Microbiol.">
        <title>The Global Catalogue of Microorganisms (GCM) 10K type strain sequencing project: providing services to taxonomists for standard genome sequencing and annotation.</title>
        <authorList>
            <consortium name="The Broad Institute Genomics Platform"/>
            <consortium name="The Broad Institute Genome Sequencing Center for Infectious Disease"/>
            <person name="Wu L."/>
            <person name="Ma J."/>
        </authorList>
    </citation>
    <scope>NUCLEOTIDE SEQUENCE [LARGE SCALE GENOMIC DNA]</scope>
    <source>
        <strain evidence="4 5">JCM 6921</strain>
    </source>
</reference>
<accession>A0ABN3HNJ2</accession>
<sequence>MRIEDMLAATRTGLWHWDNDTGLSTLDATAARLLGLPPEPVTLREDDLRARFHPIDYAELHNVSALVVAEGTIAQALMRVVTEDGSILRYVRIRMAPADQSVEPVPDLRGLVIYGLIAEVPRPYRRPGRPPEDEEDVPPPEEEDLPPNGTRAGAAPLGGLEAGGTPAVRSPGTQAPAGEDLRRSRESFLMEAGMALAAAQTTTEVLRVAGELSMPGFSPSDLAVFGVKGDRLVPIGAYGPHSGTERMFQEIPLDSEYPGAAVVRTGRAVYLPSPDEYRRRFPAVWSVIETYGNRAWAYLPLMVGGRTIGSWLVAFQGPVAFTPDERYVLTTVARMLAQALSRVYVQESKRELADSLQRTMRAGRRPAVPGMALASRYMPVGGGLQVGGDWYDVIVLPSGRAALVIGDVQGHDVRAAGIMTQLRIALRAYASEGHRPDAVLSRASRFLAELLEDDEAYLPRDENEEVHDDHRFATCLYVEVDPATGALDIARAGHPDPLVRMPDGTVLTPSVTPGPPLGVEADTDYPVTGLVLERGQTLLMCTDGLVEAGGLDYETGWERLRKALASHSEGSLEALADELIRTMHGPPKRHMTGTGAGTMRRLGGREDDIALLLLSRDVTPAPPRWRAPSRRIVMRVGQDEPARVADARHQLRELLYDWAVDDQVEGAVLLLSEVLTNALVHTEGDATVVAELTGEHGSRRLRVDVADRSDEPPHRRSPGELASRGRGLLLMEMVAHAWGVEPRGEGKSIWFEIREDAAPPMDF</sequence>
<dbReference type="InterPro" id="IPR036457">
    <property type="entry name" value="PPM-type-like_dom_sf"/>
</dbReference>
<dbReference type="PROSITE" id="PS50112">
    <property type="entry name" value="PAS"/>
    <property type="match status" value="1"/>
</dbReference>
<feature type="compositionally biased region" description="Acidic residues" evidence="2">
    <location>
        <begin position="132"/>
        <end position="145"/>
    </location>
</feature>